<feature type="transmembrane region" description="Helical" evidence="1">
    <location>
        <begin position="6"/>
        <end position="28"/>
    </location>
</feature>
<evidence type="ECO:0000313" key="2">
    <source>
        <dbReference type="EMBL" id="MFC3147652.1"/>
    </source>
</evidence>
<gene>
    <name evidence="2" type="ORF">ACFOEN_08355</name>
</gene>
<keyword evidence="1" id="KW-0812">Transmembrane</keyword>
<keyword evidence="1" id="KW-1133">Transmembrane helix</keyword>
<dbReference type="EMBL" id="JBHRTI010000004">
    <property type="protein sequence ID" value="MFC3147652.1"/>
    <property type="molecule type" value="Genomic_DNA"/>
</dbReference>
<name>A0ABV7H6L3_9BURK</name>
<dbReference type="RefSeq" id="WP_377302927.1">
    <property type="nucleotide sequence ID" value="NZ_CP180191.1"/>
</dbReference>
<comment type="caution">
    <text evidence="2">The sequence shown here is derived from an EMBL/GenBank/DDBJ whole genome shotgun (WGS) entry which is preliminary data.</text>
</comment>
<organism evidence="2 3">
    <name type="scientific">Piscinibacterium candidicorallinum</name>
    <dbReference type="NCBI Taxonomy" id="1793872"/>
    <lineage>
        <taxon>Bacteria</taxon>
        <taxon>Pseudomonadati</taxon>
        <taxon>Pseudomonadota</taxon>
        <taxon>Betaproteobacteria</taxon>
        <taxon>Burkholderiales</taxon>
        <taxon>Piscinibacterium</taxon>
    </lineage>
</organism>
<proteinExistence type="predicted"/>
<evidence type="ECO:0000256" key="1">
    <source>
        <dbReference type="SAM" id="Phobius"/>
    </source>
</evidence>
<dbReference type="Proteomes" id="UP001595556">
    <property type="component" value="Unassembled WGS sequence"/>
</dbReference>
<reference evidence="3" key="1">
    <citation type="journal article" date="2019" name="Int. J. Syst. Evol. Microbiol.">
        <title>The Global Catalogue of Microorganisms (GCM) 10K type strain sequencing project: providing services to taxonomists for standard genome sequencing and annotation.</title>
        <authorList>
            <consortium name="The Broad Institute Genomics Platform"/>
            <consortium name="The Broad Institute Genome Sequencing Center for Infectious Disease"/>
            <person name="Wu L."/>
            <person name="Ma J."/>
        </authorList>
    </citation>
    <scope>NUCLEOTIDE SEQUENCE [LARGE SCALE GENOMIC DNA]</scope>
    <source>
        <strain evidence="3">KCTC 52168</strain>
    </source>
</reference>
<evidence type="ECO:0000313" key="3">
    <source>
        <dbReference type="Proteomes" id="UP001595556"/>
    </source>
</evidence>
<sequence>MNLKDLLELGSFLVTVIGLPFAIAVFFIEQRKERDNEDEEAYQLLSDAYNEFLQVVLQNPDLKLRTERRNDELNDEQLERRRIIFEMLISLFERAYIVAWEPEMSANQRRRWASWEDYMREWCRREDFVALLPQLLRGEDPDFAEYIKGIAREELPGWLV</sequence>
<keyword evidence="1" id="KW-0472">Membrane</keyword>
<keyword evidence="3" id="KW-1185">Reference proteome</keyword>
<accession>A0ABV7H6L3</accession>
<protein>
    <submittedName>
        <fullName evidence="2">Uncharacterized protein</fullName>
    </submittedName>
</protein>